<dbReference type="PANTHER" id="PTHR43364">
    <property type="entry name" value="NADH-SPECIFIC METHYLGLYOXAL REDUCTASE-RELATED"/>
    <property type="match status" value="1"/>
</dbReference>
<keyword evidence="5" id="KW-1185">Reference proteome</keyword>
<dbReference type="EMBL" id="CP055898">
    <property type="protein sequence ID" value="QKX54267.1"/>
    <property type="molecule type" value="Genomic_DNA"/>
</dbReference>
<organism evidence="4 5">
    <name type="scientific">Talaromyces rugulosus</name>
    <name type="common">Penicillium rugulosum</name>
    <dbReference type="NCBI Taxonomy" id="121627"/>
    <lineage>
        <taxon>Eukaryota</taxon>
        <taxon>Fungi</taxon>
        <taxon>Dikarya</taxon>
        <taxon>Ascomycota</taxon>
        <taxon>Pezizomycotina</taxon>
        <taxon>Eurotiomycetes</taxon>
        <taxon>Eurotiomycetidae</taxon>
        <taxon>Eurotiales</taxon>
        <taxon>Trichocomaceae</taxon>
        <taxon>Talaromyces</taxon>
        <taxon>Talaromyces sect. Islandici</taxon>
    </lineage>
</organism>
<sequence length="329" mass="36277">MTLTTNNLKIVYGGASFNSGYGATAKDIGDVLEFLKKEGIVTLDTGQAYGDSEELIGAAKAASRGFTLDTKVAGGLWPTVHTTKETVIKAGEESLKKLDTDQVDVYYIHAPDRKVPIQDTLEGINELYKAGKFRRFGLSNFRPEEVEEVVRVAKENNFVLPSVFQGNYNAAGRRPDTDLFPILRQHNIAFYAYSPIAGGFLTKTPDDINVHGKGRFEKGSFFGNMYNSLYNKPAMLNFLVEFGKVASSEGIPQAELAYRWVTYHSQLSAESGDAIIIGSRYGSQLTSTIEGLKKGPLKEESAQKLDELWKGIEEEAILDNFNNFISLAN</sequence>
<dbReference type="AlphaFoldDB" id="A0A7H8QK16"/>
<evidence type="ECO:0000256" key="2">
    <source>
        <dbReference type="ARBA" id="ARBA00038157"/>
    </source>
</evidence>
<dbReference type="Pfam" id="PF00248">
    <property type="entry name" value="Aldo_ket_red"/>
    <property type="match status" value="1"/>
</dbReference>
<gene>
    <name evidence="4" type="ORF">TRUGW13939_01352</name>
</gene>
<comment type="similarity">
    <text evidence="2">Belongs to the aldo/keto reductase family. Aldo/keto reductase 2 subfamily.</text>
</comment>
<dbReference type="PANTHER" id="PTHR43364:SF4">
    <property type="entry name" value="NAD(P)-LINKED OXIDOREDUCTASE SUPERFAMILY PROTEIN"/>
    <property type="match status" value="1"/>
</dbReference>
<reference evidence="5" key="1">
    <citation type="submission" date="2020-06" db="EMBL/GenBank/DDBJ databases">
        <title>A chromosome-scale genome assembly of Talaromyces rugulosus W13939.</title>
        <authorList>
            <person name="Wang B."/>
            <person name="Guo L."/>
            <person name="Ye K."/>
            <person name="Wang L."/>
        </authorList>
    </citation>
    <scope>NUCLEOTIDE SEQUENCE [LARGE SCALE GENOMIC DNA]</scope>
    <source>
        <strain evidence="5">W13939</strain>
    </source>
</reference>
<dbReference type="GeneID" id="55988864"/>
<dbReference type="PRINTS" id="PR00069">
    <property type="entry name" value="ALDKETRDTASE"/>
</dbReference>
<dbReference type="KEGG" id="trg:TRUGW13939_01352"/>
<dbReference type="CDD" id="cd19075">
    <property type="entry name" value="AKR_AKR7A1-5"/>
    <property type="match status" value="1"/>
</dbReference>
<dbReference type="InterPro" id="IPR036812">
    <property type="entry name" value="NAD(P)_OxRdtase_dom_sf"/>
</dbReference>
<dbReference type="InterPro" id="IPR050523">
    <property type="entry name" value="AKR_Detox_Biosynth"/>
</dbReference>
<protein>
    <recommendedName>
        <fullName evidence="3">NADP-dependent oxidoreductase domain-containing protein</fullName>
    </recommendedName>
</protein>
<evidence type="ECO:0000313" key="4">
    <source>
        <dbReference type="EMBL" id="QKX54267.1"/>
    </source>
</evidence>
<dbReference type="OrthoDB" id="48988at2759"/>
<dbReference type="Gene3D" id="3.20.20.100">
    <property type="entry name" value="NADP-dependent oxidoreductase domain"/>
    <property type="match status" value="1"/>
</dbReference>
<proteinExistence type="inferred from homology"/>
<dbReference type="SUPFAM" id="SSF51430">
    <property type="entry name" value="NAD(P)-linked oxidoreductase"/>
    <property type="match status" value="1"/>
</dbReference>
<feature type="domain" description="NADP-dependent oxidoreductase" evidence="3">
    <location>
        <begin position="9"/>
        <end position="309"/>
    </location>
</feature>
<evidence type="ECO:0000313" key="5">
    <source>
        <dbReference type="Proteomes" id="UP000509510"/>
    </source>
</evidence>
<evidence type="ECO:0000259" key="3">
    <source>
        <dbReference type="Pfam" id="PF00248"/>
    </source>
</evidence>
<dbReference type="RefSeq" id="XP_035340446.1">
    <property type="nucleotide sequence ID" value="XM_035484553.1"/>
</dbReference>
<name>A0A7H8QK16_TALRU</name>
<dbReference type="Proteomes" id="UP000509510">
    <property type="component" value="Chromosome I"/>
</dbReference>
<keyword evidence="1" id="KW-0560">Oxidoreductase</keyword>
<accession>A0A7H8QK16</accession>
<dbReference type="GO" id="GO:0016491">
    <property type="term" value="F:oxidoreductase activity"/>
    <property type="evidence" value="ECO:0007669"/>
    <property type="project" value="UniProtKB-KW"/>
</dbReference>
<evidence type="ECO:0000256" key="1">
    <source>
        <dbReference type="ARBA" id="ARBA00023002"/>
    </source>
</evidence>
<dbReference type="InterPro" id="IPR023210">
    <property type="entry name" value="NADP_OxRdtase_dom"/>
</dbReference>
<dbReference type="InterPro" id="IPR020471">
    <property type="entry name" value="AKR"/>
</dbReference>